<feature type="compositionally biased region" description="Pro residues" evidence="1">
    <location>
        <begin position="659"/>
        <end position="670"/>
    </location>
</feature>
<dbReference type="VEuPathDB" id="FungiDB:VP01_275g2"/>
<feature type="compositionally biased region" description="Polar residues" evidence="1">
    <location>
        <begin position="840"/>
        <end position="880"/>
    </location>
</feature>
<evidence type="ECO:0000313" key="3">
    <source>
        <dbReference type="Proteomes" id="UP000037035"/>
    </source>
</evidence>
<feature type="region of interest" description="Disordered" evidence="1">
    <location>
        <begin position="1"/>
        <end position="123"/>
    </location>
</feature>
<feature type="compositionally biased region" description="Polar residues" evidence="1">
    <location>
        <begin position="590"/>
        <end position="608"/>
    </location>
</feature>
<feature type="compositionally biased region" description="Low complexity" evidence="1">
    <location>
        <begin position="1"/>
        <end position="14"/>
    </location>
</feature>
<feature type="compositionally biased region" description="Polar residues" evidence="1">
    <location>
        <begin position="935"/>
        <end position="945"/>
    </location>
</feature>
<dbReference type="OrthoDB" id="2507845at2759"/>
<evidence type="ECO:0000313" key="2">
    <source>
        <dbReference type="EMBL" id="KNZ55119.1"/>
    </source>
</evidence>
<reference evidence="2 3" key="1">
    <citation type="submission" date="2015-08" db="EMBL/GenBank/DDBJ databases">
        <title>Next Generation Sequencing and Analysis of the Genome of Puccinia sorghi L Schw, the Causal Agent of Maize Common Rust.</title>
        <authorList>
            <person name="Rochi L."/>
            <person name="Burguener G."/>
            <person name="Darino M."/>
            <person name="Turjanski A."/>
            <person name="Kreff E."/>
            <person name="Dieguez M.J."/>
            <person name="Sacco F."/>
        </authorList>
    </citation>
    <scope>NUCLEOTIDE SEQUENCE [LARGE SCALE GENOMIC DNA]</scope>
    <source>
        <strain evidence="2 3">RO10H11247</strain>
    </source>
</reference>
<feature type="region of interest" description="Disordered" evidence="1">
    <location>
        <begin position="416"/>
        <end position="717"/>
    </location>
</feature>
<dbReference type="STRING" id="27349.A0A0L6V2W9"/>
<feature type="compositionally biased region" description="Polar residues" evidence="1">
    <location>
        <begin position="164"/>
        <end position="183"/>
    </location>
</feature>
<feature type="compositionally biased region" description="Low complexity" evidence="1">
    <location>
        <begin position="458"/>
        <end position="478"/>
    </location>
</feature>
<feature type="compositionally biased region" description="Polar residues" evidence="1">
    <location>
        <begin position="894"/>
        <end position="904"/>
    </location>
</feature>
<dbReference type="Proteomes" id="UP000037035">
    <property type="component" value="Unassembled WGS sequence"/>
</dbReference>
<feature type="compositionally biased region" description="Polar residues" evidence="1">
    <location>
        <begin position="629"/>
        <end position="638"/>
    </location>
</feature>
<feature type="compositionally biased region" description="Pro residues" evidence="1">
    <location>
        <begin position="426"/>
        <end position="438"/>
    </location>
</feature>
<organism evidence="2 3">
    <name type="scientific">Puccinia sorghi</name>
    <dbReference type="NCBI Taxonomy" id="27349"/>
    <lineage>
        <taxon>Eukaryota</taxon>
        <taxon>Fungi</taxon>
        <taxon>Dikarya</taxon>
        <taxon>Basidiomycota</taxon>
        <taxon>Pucciniomycotina</taxon>
        <taxon>Pucciniomycetes</taxon>
        <taxon>Pucciniales</taxon>
        <taxon>Pucciniaceae</taxon>
        <taxon>Puccinia</taxon>
    </lineage>
</organism>
<evidence type="ECO:0000256" key="1">
    <source>
        <dbReference type="SAM" id="MobiDB-lite"/>
    </source>
</evidence>
<feature type="region of interest" description="Disordered" evidence="1">
    <location>
        <begin position="141"/>
        <end position="193"/>
    </location>
</feature>
<feature type="compositionally biased region" description="Polar residues" evidence="1">
    <location>
        <begin position="535"/>
        <end position="561"/>
    </location>
</feature>
<gene>
    <name evidence="2" type="ORF">VP01_275g2</name>
</gene>
<sequence>MLPGNPLLSPPNLRNKTHGNKLPSPKRPLNSRRRPSTRTATFKRNTHREPESPSPKQTSRGRSPAKTSKRKASATSISPSPRRASNARTSINKKKNSNHPRLIDKYHLQNHNPQDIKKATKKPRIRKSLHPKVHRHLKELDDRATSRNRTTRKGKEVCPRARYSNRSSQSALTLKNVRSSSILPRTESSTPSLLTTTGLMMDVDITHALAATHLHDPPHPILMTWVTSKRDGQIPIHMSAQRYPPSSSCPRISIGIKISHHRLIIHMTRALNVGGMSSSKGQTKHLQPQDLILVEIMEDHRLLNPGSPLHPFPLVRLLLKPRSPAPPPPRTILTPVNPIQHQATDIPPDLNHRRSTWLMNPSSLTLAKQIQPHPMGTRNGRQPILLAPPSLMGPLPLDVSRRLIILIIHLAIQTTTPSGYSHPTPSAGPKPTVQPGPKPYDYSSYWNPSSQSYLTQKSSQPPTLSSSAPTSSAPASSSVPEFNFCPSATSQPNTQNQAPTTSSHNQPPNPSSYNQPLNPSSHNQPPNKCAPTQPPHQSSHNQAPNEFSQQIPSNHFGQSLFPTAANLPRQSSFSTSGQSSFSSAGQSSFPTATSAIKPNEEPTANNPFMHNVPSFWDHTAAPPPPPPKSTLTSTSNNLCGLKPALKPNQNSGPTTSIFKPPPPASQPIKPPQQSNIFPPKDLAFRAESKSAKTVQSQAYSSNIPSPPSSPTLASSGASGMDDLCNAVSRLDIFRRPMAPLPRQNDPSKRVRFADNYLLNAAPQILADFLRHPDDALNLDPQLLSLASSVPPPARHPFSANPPPPPSTAISSAPLNPGPSQSLASHPAAPNPVFHPAAPNPGTTQSAPNPGTTQSAPNPGTSQLQTSNPATPNTGSSQSSHPAAPNPAVPNPDASHSQVHPSAASTTNPSIPPCTPTSTPIPIPPTPKPNPAKITSSPVTPTGQIK</sequence>
<name>A0A0L6V2W9_9BASI</name>
<accession>A0A0L6V2W9</accession>
<dbReference type="EMBL" id="LAVV01007679">
    <property type="protein sequence ID" value="KNZ55119.1"/>
    <property type="molecule type" value="Genomic_DNA"/>
</dbReference>
<comment type="caution">
    <text evidence="2">The sequence shown here is derived from an EMBL/GenBank/DDBJ whole genome shotgun (WGS) entry which is preliminary data.</text>
</comment>
<feature type="compositionally biased region" description="Low complexity" evidence="1">
    <location>
        <begin position="499"/>
        <end position="521"/>
    </location>
</feature>
<dbReference type="AlphaFoldDB" id="A0A0L6V2W9"/>
<feature type="compositionally biased region" description="Pro residues" evidence="1">
    <location>
        <begin position="909"/>
        <end position="929"/>
    </location>
</feature>
<keyword evidence="3" id="KW-1185">Reference proteome</keyword>
<feature type="compositionally biased region" description="Polar residues" evidence="1">
    <location>
        <begin position="486"/>
        <end position="498"/>
    </location>
</feature>
<feature type="compositionally biased region" description="Polar residues" evidence="1">
    <location>
        <begin position="444"/>
        <end position="457"/>
    </location>
</feature>
<feature type="compositionally biased region" description="Pro residues" evidence="1">
    <location>
        <begin position="789"/>
        <end position="806"/>
    </location>
</feature>
<protein>
    <submittedName>
        <fullName evidence="2">Uncharacterized protein</fullName>
    </submittedName>
</protein>
<feature type="region of interest" description="Disordered" evidence="1">
    <location>
        <begin position="787"/>
        <end position="945"/>
    </location>
</feature>
<feature type="compositionally biased region" description="Low complexity" evidence="1">
    <location>
        <begin position="570"/>
        <end position="589"/>
    </location>
</feature>
<proteinExistence type="predicted"/>